<sequence length="457" mass="51341">MASFRKPTTVKSLPGFEFQRGPIFSSDMEISLRVYAALIGEDISNLSLQEAIDRACHSLVKVFETALQYEDLYRALRGGHDFWRVVTGNTALYYDLAAADMKVMLVAMAKARNMYSGSAVPSYLNTLVDRFIALEDGTRLMGAPHTFTVVVSSATAAEQESEQMIGGLASNLRGMNILQSWPPSYFTTQDLIFLTDKDVAAVLGGVSTENSLTRLPLPPTNSRTLPMTLQVSLCYLALTHSEKKDWALFLTPVGFLDYNRRREWYALAGRQTKIFATVPHFLAYAADAMFQRNKNFAVGMLAHWLLRKRNLQRTTNFDDNDPADLWAGREMMRRYATVVILRRIATPVGKRLHVIWYDPWRHDGEIKRQFGHSQHAITAYRGEVAEAIKEWAVENGVEIERQYYGGPVSSGQGVAGDSVRQCLNYIETLASANSMADGLPGEYDQPEFERQGYVLTN</sequence>
<reference evidence="1 2" key="1">
    <citation type="submission" date="2016-10" db="EMBL/GenBank/DDBJ databases">
        <title>Draft genome sequence of Coniochaeta ligniaria NRRL30616, a lignocellulolytic fungus for bioabatement of inhibitors in plant biomass hydrolysates.</title>
        <authorList>
            <consortium name="DOE Joint Genome Institute"/>
            <person name="Jimenez D.J."/>
            <person name="Hector R.E."/>
            <person name="Riley R."/>
            <person name="Sun H."/>
            <person name="Grigoriev I.V."/>
            <person name="Van Elsas J.D."/>
            <person name="Nichols N.N."/>
        </authorList>
    </citation>
    <scope>NUCLEOTIDE SEQUENCE [LARGE SCALE GENOMIC DNA]</scope>
    <source>
        <strain evidence="1 2">NRRL 30616</strain>
    </source>
</reference>
<dbReference type="InParanoid" id="A0A1J7IEN8"/>
<gene>
    <name evidence="1" type="ORF">CONLIGDRAFT_647656</name>
</gene>
<dbReference type="Proteomes" id="UP000182658">
    <property type="component" value="Unassembled WGS sequence"/>
</dbReference>
<proteinExistence type="predicted"/>
<dbReference type="OrthoDB" id="4839021at2759"/>
<dbReference type="AlphaFoldDB" id="A0A1J7IEN8"/>
<protein>
    <submittedName>
        <fullName evidence="1">Uncharacterized protein</fullName>
    </submittedName>
</protein>
<accession>A0A1J7IEN8</accession>
<name>A0A1J7IEN8_9PEZI</name>
<keyword evidence="2" id="KW-1185">Reference proteome</keyword>
<evidence type="ECO:0000313" key="1">
    <source>
        <dbReference type="EMBL" id="OIW25926.1"/>
    </source>
</evidence>
<dbReference type="STRING" id="1408157.A0A1J7IEN8"/>
<evidence type="ECO:0000313" key="2">
    <source>
        <dbReference type="Proteomes" id="UP000182658"/>
    </source>
</evidence>
<organism evidence="1 2">
    <name type="scientific">Coniochaeta ligniaria NRRL 30616</name>
    <dbReference type="NCBI Taxonomy" id="1408157"/>
    <lineage>
        <taxon>Eukaryota</taxon>
        <taxon>Fungi</taxon>
        <taxon>Dikarya</taxon>
        <taxon>Ascomycota</taxon>
        <taxon>Pezizomycotina</taxon>
        <taxon>Sordariomycetes</taxon>
        <taxon>Sordariomycetidae</taxon>
        <taxon>Coniochaetales</taxon>
        <taxon>Coniochaetaceae</taxon>
        <taxon>Coniochaeta</taxon>
    </lineage>
</organism>
<dbReference type="EMBL" id="KV875101">
    <property type="protein sequence ID" value="OIW25926.1"/>
    <property type="molecule type" value="Genomic_DNA"/>
</dbReference>